<dbReference type="KEGG" id="maqu:Maq22A_c28015"/>
<feature type="region of interest" description="Disordered" evidence="1">
    <location>
        <begin position="31"/>
        <end position="71"/>
    </location>
</feature>
<gene>
    <name evidence="2" type="ORF">Maq22A_c28015</name>
</gene>
<protein>
    <submittedName>
        <fullName evidence="2">Uncharacterized protein</fullName>
    </submittedName>
</protein>
<evidence type="ECO:0000313" key="2">
    <source>
        <dbReference type="EMBL" id="BAR47109.1"/>
    </source>
</evidence>
<evidence type="ECO:0000256" key="1">
    <source>
        <dbReference type="SAM" id="MobiDB-lite"/>
    </source>
</evidence>
<dbReference type="Proteomes" id="UP000061432">
    <property type="component" value="Chromosome"/>
</dbReference>
<sequence>MASGVVGIAVSIRPERPGLRRRFPARAYRRGDTAVSARNGTSADRLLSAEREPIRASHPGGPAGAARALRPGPGLEVPCGAYAMPRACM</sequence>
<dbReference type="AlphaFoldDB" id="A0A1Y0Z8L8"/>
<reference evidence="2 3" key="1">
    <citation type="journal article" date="2015" name="Genome Announc.">
        <title>Complete Genome Sequence of Methylobacterium aquaticum Strain 22A, Isolated from Racomitrium japonicum Moss.</title>
        <authorList>
            <person name="Tani A."/>
            <person name="Ogura Y."/>
            <person name="Hayashi T."/>
            <person name="Kimbara K."/>
        </authorList>
    </citation>
    <scope>NUCLEOTIDE SEQUENCE [LARGE SCALE GENOMIC DNA]</scope>
    <source>
        <strain evidence="2 3">MA-22A</strain>
    </source>
</reference>
<evidence type="ECO:0000313" key="3">
    <source>
        <dbReference type="Proteomes" id="UP000061432"/>
    </source>
</evidence>
<dbReference type="EMBL" id="AP014704">
    <property type="protein sequence ID" value="BAR47109.1"/>
    <property type="molecule type" value="Genomic_DNA"/>
</dbReference>
<name>A0A1Y0Z8L8_9HYPH</name>
<organism evidence="2 3">
    <name type="scientific">Methylobacterium aquaticum</name>
    <dbReference type="NCBI Taxonomy" id="270351"/>
    <lineage>
        <taxon>Bacteria</taxon>
        <taxon>Pseudomonadati</taxon>
        <taxon>Pseudomonadota</taxon>
        <taxon>Alphaproteobacteria</taxon>
        <taxon>Hyphomicrobiales</taxon>
        <taxon>Methylobacteriaceae</taxon>
        <taxon>Methylobacterium</taxon>
    </lineage>
</organism>
<reference evidence="3" key="2">
    <citation type="submission" date="2015-01" db="EMBL/GenBank/DDBJ databases">
        <title>Complete genome sequence of Methylobacterium aquaticum strain 22A.</title>
        <authorList>
            <person name="Tani A."/>
            <person name="Ogura Y."/>
            <person name="Hayashi T."/>
        </authorList>
    </citation>
    <scope>NUCLEOTIDE SEQUENCE [LARGE SCALE GENOMIC DNA]</scope>
    <source>
        <strain evidence="3">MA-22A</strain>
    </source>
</reference>
<proteinExistence type="predicted"/>
<accession>A0A1Y0Z8L8</accession>